<comment type="caution">
    <text evidence="3">The sequence shown here is derived from an EMBL/GenBank/DDBJ whole genome shotgun (WGS) entry which is preliminary data.</text>
</comment>
<feature type="transmembrane region" description="Helical" evidence="2">
    <location>
        <begin position="136"/>
        <end position="155"/>
    </location>
</feature>
<evidence type="ECO:0000313" key="4">
    <source>
        <dbReference type="Proteomes" id="UP001250181"/>
    </source>
</evidence>
<dbReference type="RefSeq" id="WP_315876535.1">
    <property type="nucleotide sequence ID" value="NZ_JAWCTQ010000004.1"/>
</dbReference>
<keyword evidence="2" id="KW-0472">Membrane</keyword>
<keyword evidence="2" id="KW-0812">Transmembrane</keyword>
<feature type="transmembrane region" description="Helical" evidence="2">
    <location>
        <begin position="110"/>
        <end position="129"/>
    </location>
</feature>
<dbReference type="Proteomes" id="UP001250181">
    <property type="component" value="Unassembled WGS sequence"/>
</dbReference>
<proteinExistence type="predicted"/>
<keyword evidence="4" id="KW-1185">Reference proteome</keyword>
<keyword evidence="2" id="KW-1133">Transmembrane helix</keyword>
<gene>
    <name evidence="3" type="ORF">RND61_05410</name>
</gene>
<name>A0ABU3QFJ2_9ACTN</name>
<dbReference type="EMBL" id="JAWCTQ010000004">
    <property type="protein sequence ID" value="MDT9681513.1"/>
    <property type="molecule type" value="Genomic_DNA"/>
</dbReference>
<feature type="region of interest" description="Disordered" evidence="1">
    <location>
        <begin position="1"/>
        <end position="51"/>
    </location>
</feature>
<organism evidence="3 4">
    <name type="scientific">Streptomyces tamarix</name>
    <dbReference type="NCBI Taxonomy" id="3078565"/>
    <lineage>
        <taxon>Bacteria</taxon>
        <taxon>Bacillati</taxon>
        <taxon>Actinomycetota</taxon>
        <taxon>Actinomycetes</taxon>
        <taxon>Kitasatosporales</taxon>
        <taxon>Streptomycetaceae</taxon>
        <taxon>Streptomyces</taxon>
    </lineage>
</organism>
<feature type="transmembrane region" description="Helical" evidence="2">
    <location>
        <begin position="62"/>
        <end position="82"/>
    </location>
</feature>
<sequence length="235" mass="23944">MTAPLPPSHQPPSEHVPNDAAAPSTPPNGDTPGGHATWPPAPPYAKGEEAAPDTAAEVRQGAAILLAVAVVGIALGLLWLWLAPRTPLVSDGRSVLLTESEAEHAVGADGVFVLLGLGFGALSALAVFLWHRRGGVAVVAGLALGGVLGSVLGWGTGTLLGPTHDVVARARAVGEGVPFDAPLELQAYGALLAWPIAAMLVHLALTALFGPRDPEPEWDLTPYGPPLPPHDGPRG</sequence>
<protein>
    <submittedName>
        <fullName evidence="3">DUF2567 domain-containing protein</fullName>
    </submittedName>
</protein>
<evidence type="ECO:0000256" key="1">
    <source>
        <dbReference type="SAM" id="MobiDB-lite"/>
    </source>
</evidence>
<reference evidence="3 4" key="1">
    <citation type="submission" date="2023-09" db="EMBL/GenBank/DDBJ databases">
        <title>Streptomyces sp. nov.: A antagonism against Alternaria gaisen Producing Streptochlin, Isolated from Tamarix root soil.</title>
        <authorList>
            <person name="Chen Y."/>
        </authorList>
    </citation>
    <scope>NUCLEOTIDE SEQUENCE [LARGE SCALE GENOMIC DNA]</scope>
    <source>
        <strain evidence="3 4">TRM76323</strain>
    </source>
</reference>
<evidence type="ECO:0000256" key="2">
    <source>
        <dbReference type="SAM" id="Phobius"/>
    </source>
</evidence>
<feature type="transmembrane region" description="Helical" evidence="2">
    <location>
        <begin position="187"/>
        <end position="209"/>
    </location>
</feature>
<evidence type="ECO:0000313" key="3">
    <source>
        <dbReference type="EMBL" id="MDT9681513.1"/>
    </source>
</evidence>
<accession>A0ABU3QFJ2</accession>
<feature type="compositionally biased region" description="Pro residues" evidence="1">
    <location>
        <begin position="1"/>
        <end position="10"/>
    </location>
</feature>